<protein>
    <submittedName>
        <fullName evidence="4">Secreted protein</fullName>
    </submittedName>
</protein>
<evidence type="ECO:0000313" key="4">
    <source>
        <dbReference type="WBParaSite" id="SCUD_0001005401-mRNA-1"/>
    </source>
</evidence>
<dbReference type="WBParaSite" id="SCUD_0001005401-mRNA-1">
    <property type="protein sequence ID" value="SCUD_0001005401-mRNA-1"/>
    <property type="gene ID" value="SCUD_0001005401"/>
</dbReference>
<evidence type="ECO:0000256" key="1">
    <source>
        <dbReference type="SAM" id="Phobius"/>
    </source>
</evidence>
<dbReference type="AlphaFoldDB" id="A0A183K4Y3"/>
<dbReference type="Proteomes" id="UP000279833">
    <property type="component" value="Unassembled WGS sequence"/>
</dbReference>
<accession>A0A183K4Y3</accession>
<organism evidence="4">
    <name type="scientific">Schistosoma curassoni</name>
    <dbReference type="NCBI Taxonomy" id="6186"/>
    <lineage>
        <taxon>Eukaryota</taxon>
        <taxon>Metazoa</taxon>
        <taxon>Spiralia</taxon>
        <taxon>Lophotrochozoa</taxon>
        <taxon>Platyhelminthes</taxon>
        <taxon>Trematoda</taxon>
        <taxon>Digenea</taxon>
        <taxon>Strigeidida</taxon>
        <taxon>Schistosomatoidea</taxon>
        <taxon>Schistosomatidae</taxon>
        <taxon>Schistosoma</taxon>
    </lineage>
</organism>
<gene>
    <name evidence="2" type="ORF">SCUD_LOCUS10054</name>
</gene>
<feature type="transmembrane region" description="Helical" evidence="1">
    <location>
        <begin position="24"/>
        <end position="44"/>
    </location>
</feature>
<proteinExistence type="predicted"/>
<dbReference type="EMBL" id="UZAK01033556">
    <property type="protein sequence ID" value="VDP38262.1"/>
    <property type="molecule type" value="Genomic_DNA"/>
</dbReference>
<sequence>MTLYRRWFCHCNTMMLLLLFDNTFSGIFSSIFIIRIICSFMHIFHCCSRMNNILLVFVNGITTADRGACVIHKVRLKIRCRLENIENR</sequence>
<reference evidence="2 3" key="2">
    <citation type="submission" date="2018-11" db="EMBL/GenBank/DDBJ databases">
        <authorList>
            <consortium name="Pathogen Informatics"/>
        </authorList>
    </citation>
    <scope>NUCLEOTIDE SEQUENCE [LARGE SCALE GENOMIC DNA]</scope>
    <source>
        <strain evidence="2">Dakar</strain>
        <strain evidence="3">Dakar, Senegal</strain>
    </source>
</reference>
<reference evidence="4" key="1">
    <citation type="submission" date="2016-06" db="UniProtKB">
        <authorList>
            <consortium name="WormBaseParasite"/>
        </authorList>
    </citation>
    <scope>IDENTIFICATION</scope>
</reference>
<keyword evidence="1" id="KW-1133">Transmembrane helix</keyword>
<keyword evidence="1" id="KW-0812">Transmembrane</keyword>
<keyword evidence="3" id="KW-1185">Reference proteome</keyword>
<evidence type="ECO:0000313" key="2">
    <source>
        <dbReference type="EMBL" id="VDP38262.1"/>
    </source>
</evidence>
<keyword evidence="1" id="KW-0472">Membrane</keyword>
<evidence type="ECO:0000313" key="3">
    <source>
        <dbReference type="Proteomes" id="UP000279833"/>
    </source>
</evidence>
<name>A0A183K4Y3_9TREM</name>